<feature type="compositionally biased region" description="Basic and acidic residues" evidence="1">
    <location>
        <begin position="9"/>
        <end position="28"/>
    </location>
</feature>
<dbReference type="Proteomes" id="UP001161017">
    <property type="component" value="Unassembled WGS sequence"/>
</dbReference>
<name>A0AA43TNF3_9LECA</name>
<feature type="region of interest" description="Disordered" evidence="1">
    <location>
        <begin position="137"/>
        <end position="162"/>
    </location>
</feature>
<evidence type="ECO:0000313" key="2">
    <source>
        <dbReference type="EMBL" id="MDI1485386.1"/>
    </source>
</evidence>
<evidence type="ECO:0000313" key="3">
    <source>
        <dbReference type="Proteomes" id="UP001161017"/>
    </source>
</evidence>
<keyword evidence="3" id="KW-1185">Reference proteome</keyword>
<proteinExistence type="predicted"/>
<feature type="compositionally biased region" description="Low complexity" evidence="1">
    <location>
        <begin position="317"/>
        <end position="330"/>
    </location>
</feature>
<evidence type="ECO:0000256" key="1">
    <source>
        <dbReference type="SAM" id="MobiDB-lite"/>
    </source>
</evidence>
<feature type="compositionally biased region" description="Polar residues" evidence="1">
    <location>
        <begin position="285"/>
        <end position="302"/>
    </location>
</feature>
<organism evidence="2 3">
    <name type="scientific">Ramalina farinacea</name>
    <dbReference type="NCBI Taxonomy" id="258253"/>
    <lineage>
        <taxon>Eukaryota</taxon>
        <taxon>Fungi</taxon>
        <taxon>Dikarya</taxon>
        <taxon>Ascomycota</taxon>
        <taxon>Pezizomycotina</taxon>
        <taxon>Lecanoromycetes</taxon>
        <taxon>OSLEUM clade</taxon>
        <taxon>Lecanoromycetidae</taxon>
        <taxon>Lecanorales</taxon>
        <taxon>Lecanorineae</taxon>
        <taxon>Ramalinaceae</taxon>
        <taxon>Ramalina</taxon>
    </lineage>
</organism>
<protein>
    <submittedName>
        <fullName evidence="2">Uncharacterized protein</fullName>
    </submittedName>
</protein>
<feature type="compositionally biased region" description="Polar residues" evidence="1">
    <location>
        <begin position="245"/>
        <end position="275"/>
    </location>
</feature>
<feature type="region of interest" description="Disordered" evidence="1">
    <location>
        <begin position="1"/>
        <end position="28"/>
    </location>
</feature>
<dbReference type="AlphaFoldDB" id="A0AA43TNF3"/>
<feature type="compositionally biased region" description="Polar residues" evidence="1">
    <location>
        <begin position="220"/>
        <end position="230"/>
    </location>
</feature>
<feature type="region of interest" description="Disordered" evidence="1">
    <location>
        <begin position="218"/>
        <end position="390"/>
    </location>
</feature>
<feature type="compositionally biased region" description="Basic and acidic residues" evidence="1">
    <location>
        <begin position="362"/>
        <end position="390"/>
    </location>
</feature>
<reference evidence="2" key="1">
    <citation type="journal article" date="2023" name="Genome Biol. Evol.">
        <title>First Whole Genome Sequence and Flow Cytometry Genome Size Data for the Lichen-Forming Fungus Ramalina farinacea (Ascomycota).</title>
        <authorList>
            <person name="Llewellyn T."/>
            <person name="Mian S."/>
            <person name="Hill R."/>
            <person name="Leitch I.J."/>
            <person name="Gaya E."/>
        </authorList>
    </citation>
    <scope>NUCLEOTIDE SEQUENCE</scope>
    <source>
        <strain evidence="2">LIQ254RAFAR</strain>
    </source>
</reference>
<sequence>MSWSTDLSPNEKMELLDKVGEKDKRQPDESEFRYLHRVMGHLRLTLEEKKHARHLLVARQDFDNQENEMLSHYRLEMHSSFLKDPQATKKMTMEDKENLLEKHAGPVIASAYAKSGAIDQKKIDAYWKQCGLDKKSWSQRDDARNPASNPPRHKRKGSLGEDEFETYTKAFAAQKKNAARFEGKRLVPQEKDPNTFRRYLNSASPDCVQHNYALGMGYTHVSQGSPQASSRRLPHVRHPSPQPAPFSSKTGGSSNQGSHHQPTNQPRQQNMSTSNRGGGSHESHQQLANRPQQNKSTASTHGASHHDHQHPKPPTTKPGSSSSASLGPPKYGTVSGDHFAKAHLSLPQMPPGVESIFSLKKKRDDELLEQRPRKVMKRMEGEEEGGRKGK</sequence>
<comment type="caution">
    <text evidence="2">The sequence shown here is derived from an EMBL/GenBank/DDBJ whole genome shotgun (WGS) entry which is preliminary data.</text>
</comment>
<accession>A0AA43TNF3</accession>
<dbReference type="EMBL" id="JAPUFD010000001">
    <property type="protein sequence ID" value="MDI1485386.1"/>
    <property type="molecule type" value="Genomic_DNA"/>
</dbReference>
<gene>
    <name evidence="2" type="ORF">OHK93_000523</name>
</gene>